<evidence type="ECO:0000313" key="1">
    <source>
        <dbReference type="EMBL" id="BAG41746.1"/>
    </source>
</evidence>
<dbReference type="Proteomes" id="UP000001034">
    <property type="component" value="Segment"/>
</dbReference>
<dbReference type="KEGG" id="vg:6369859"/>
<sequence>MSLHQSHPHLNYALEVYISKHQYIASPLQVVSYLTAPTFKADLDEMGVDPAQAGAQADTWLSAPLNMALFLKEVIEENEPSVLGAEHHTGAEALAALLWVADNLA</sequence>
<dbReference type="RefSeq" id="YP_001950176.1">
    <property type="nucleotide sequence ID" value="NC_010811.2"/>
</dbReference>
<dbReference type="GeneID" id="6369859"/>
<organism evidence="1 2">
    <name type="scientific">Ralstonia phage phiRSL1</name>
    <dbReference type="NCBI Taxonomy" id="1980924"/>
    <lineage>
        <taxon>Viruses</taxon>
        <taxon>Duplodnaviria</taxon>
        <taxon>Heunggongvirae</taxon>
        <taxon>Uroviricota</taxon>
        <taxon>Caudoviricetes</taxon>
        <taxon>Mieseafarmvirus</taxon>
        <taxon>Mieseafarmvirus RSL1</taxon>
    </lineage>
</organism>
<evidence type="ECO:0000313" key="2">
    <source>
        <dbReference type="Proteomes" id="UP000001034"/>
    </source>
</evidence>
<reference evidence="1 2" key="1">
    <citation type="journal article" date="2010" name="Virology">
        <title>A jumbo phage infecting the phytopathogen Ralstonia solanacearum defines a new lineage of the Myoviridae family.</title>
        <authorList>
            <person name="Yamada T."/>
            <person name="Satoh S."/>
            <person name="Ishikawa H."/>
            <person name="Fujiwara A."/>
            <person name="Kawasaki T."/>
            <person name="Fujie M."/>
            <person name="Ogata H."/>
        </authorList>
    </citation>
    <scope>NUCLEOTIDE SEQUENCE [LARGE SCALE GENOMIC DNA]</scope>
</reference>
<keyword evidence="2" id="KW-1185">Reference proteome</keyword>
<dbReference type="EMBL" id="AB366653">
    <property type="protein sequence ID" value="BAG41746.1"/>
    <property type="molecule type" value="Genomic_DNA"/>
</dbReference>
<name>B2ZYC6_9CAUD</name>
<protein>
    <submittedName>
        <fullName evidence="1">Uncharacterized protein</fullName>
    </submittedName>
</protein>
<proteinExistence type="predicted"/>
<accession>B2ZYC6</accession>